<dbReference type="AlphaFoldDB" id="A0A839HNM6"/>
<name>A0A839HNM6_9BURK</name>
<dbReference type="Proteomes" id="UP000586093">
    <property type="component" value="Unassembled WGS sequence"/>
</dbReference>
<accession>A0A839HNM6</accession>
<dbReference type="GO" id="GO:0009269">
    <property type="term" value="P:response to desiccation"/>
    <property type="evidence" value="ECO:0007669"/>
    <property type="project" value="InterPro"/>
</dbReference>
<organism evidence="2 3">
    <name type="scientific">Aquariibacter albus</name>
    <dbReference type="NCBI Taxonomy" id="2759899"/>
    <lineage>
        <taxon>Bacteria</taxon>
        <taxon>Pseudomonadati</taxon>
        <taxon>Pseudomonadota</taxon>
        <taxon>Betaproteobacteria</taxon>
        <taxon>Burkholderiales</taxon>
        <taxon>Sphaerotilaceae</taxon>
        <taxon>Aquariibacter</taxon>
    </lineage>
</organism>
<dbReference type="RefSeq" id="WP_182661482.1">
    <property type="nucleotide sequence ID" value="NZ_JACIVI010000001.1"/>
</dbReference>
<feature type="domain" description="Water stress and hypersensitive response" evidence="1">
    <location>
        <begin position="48"/>
        <end position="169"/>
    </location>
</feature>
<dbReference type="SUPFAM" id="SSF117070">
    <property type="entry name" value="LEA14-like"/>
    <property type="match status" value="1"/>
</dbReference>
<protein>
    <submittedName>
        <fullName evidence="2">LEA type 2 family protein</fullName>
    </submittedName>
</protein>
<gene>
    <name evidence="2" type="ORF">H4F90_03425</name>
</gene>
<dbReference type="InterPro" id="IPR004864">
    <property type="entry name" value="LEA_2"/>
</dbReference>
<proteinExistence type="predicted"/>
<evidence type="ECO:0000259" key="1">
    <source>
        <dbReference type="SMART" id="SM00769"/>
    </source>
</evidence>
<dbReference type="Gene3D" id="2.60.40.1820">
    <property type="match status" value="1"/>
</dbReference>
<evidence type="ECO:0000313" key="3">
    <source>
        <dbReference type="Proteomes" id="UP000586093"/>
    </source>
</evidence>
<sequence>MPASRSLPPRACLPSSPRRRELARRLLLAAALPLAGCVVIPLRDPLRVQVVGIEPLPGAGLEWRFGVKLRLLNPNDAELDYSGVFLELDVGGKPLGSGISDIKGRLTPFGETQLFVPVTVTALDALRQALRVVEGKDGRRLDYVLRGKVGVGGVLGERRFETRGELTLPAGMR</sequence>
<evidence type="ECO:0000313" key="2">
    <source>
        <dbReference type="EMBL" id="MBB1161030.1"/>
    </source>
</evidence>
<dbReference type="Pfam" id="PF03168">
    <property type="entry name" value="LEA_2"/>
    <property type="match status" value="1"/>
</dbReference>
<keyword evidence="3" id="KW-1185">Reference proteome</keyword>
<comment type="caution">
    <text evidence="2">The sequence shown here is derived from an EMBL/GenBank/DDBJ whole genome shotgun (WGS) entry which is preliminary data.</text>
</comment>
<dbReference type="EMBL" id="JACIVI010000001">
    <property type="protein sequence ID" value="MBB1161030.1"/>
    <property type="molecule type" value="Genomic_DNA"/>
</dbReference>
<reference evidence="2 3" key="1">
    <citation type="submission" date="2020-08" db="EMBL/GenBank/DDBJ databases">
        <title>Aquariorum lacteus gen. nov., sp. nov., a new member of the family Comamonadaceae, isolated from freshwater aquarium.</title>
        <authorList>
            <person name="Chun S.-J."/>
        </authorList>
    </citation>
    <scope>NUCLEOTIDE SEQUENCE [LARGE SCALE GENOMIC DNA]</scope>
    <source>
        <strain evidence="2 3">SJAQ100</strain>
    </source>
</reference>
<dbReference type="SMART" id="SM00769">
    <property type="entry name" value="WHy"/>
    <property type="match status" value="1"/>
</dbReference>
<dbReference type="InterPro" id="IPR013990">
    <property type="entry name" value="WHy-dom"/>
</dbReference>